<dbReference type="InterPro" id="IPR013875">
    <property type="entry name" value="Pam17"/>
</dbReference>
<evidence type="ECO:0000256" key="12">
    <source>
        <dbReference type="RuleBase" id="RU367146"/>
    </source>
</evidence>
<sequence>RQSPSTRFASTAAANHNAEPVTWNTFLTLRRRRRHINLISSACAGIFAIAAAGPVLAEKDFDSWGAQISGLDPMIVLGAGCFGLGAAGWLMGPVVGNTVFKLWAKNKGWSDALRAKEKDFYQRIRTKRADPAASSPQNPIPDYYGEKIGSVGEYRRWLKDQRAFTRKKLKNFV</sequence>
<evidence type="ECO:0000313" key="13">
    <source>
        <dbReference type="EMBL" id="KAF2861105.1"/>
    </source>
</evidence>
<keyword evidence="5 12" id="KW-0999">Mitochondrion inner membrane</keyword>
<reference evidence="13" key="1">
    <citation type="journal article" date="2020" name="Stud. Mycol.">
        <title>101 Dothideomycetes genomes: a test case for predicting lifestyles and emergence of pathogens.</title>
        <authorList>
            <person name="Haridas S."/>
            <person name="Albert R."/>
            <person name="Binder M."/>
            <person name="Bloem J."/>
            <person name="Labutti K."/>
            <person name="Salamov A."/>
            <person name="Andreopoulos B."/>
            <person name="Baker S."/>
            <person name="Barry K."/>
            <person name="Bills G."/>
            <person name="Bluhm B."/>
            <person name="Cannon C."/>
            <person name="Castanera R."/>
            <person name="Culley D."/>
            <person name="Daum C."/>
            <person name="Ezra D."/>
            <person name="Gonzalez J."/>
            <person name="Henrissat B."/>
            <person name="Kuo A."/>
            <person name="Liang C."/>
            <person name="Lipzen A."/>
            <person name="Lutzoni F."/>
            <person name="Magnuson J."/>
            <person name="Mondo S."/>
            <person name="Nolan M."/>
            <person name="Ohm R."/>
            <person name="Pangilinan J."/>
            <person name="Park H.-J."/>
            <person name="Ramirez L."/>
            <person name="Alfaro M."/>
            <person name="Sun H."/>
            <person name="Tritt A."/>
            <person name="Yoshinaga Y."/>
            <person name="Zwiers L.-H."/>
            <person name="Turgeon B."/>
            <person name="Goodwin S."/>
            <person name="Spatafora J."/>
            <person name="Crous P."/>
            <person name="Grigoriev I."/>
        </authorList>
    </citation>
    <scope>NUCLEOTIDE SEQUENCE</scope>
    <source>
        <strain evidence="13">CBS 480.64</strain>
    </source>
</reference>
<evidence type="ECO:0000256" key="9">
    <source>
        <dbReference type="ARBA" id="ARBA00023010"/>
    </source>
</evidence>
<keyword evidence="3 12" id="KW-0813">Transport</keyword>
<organism evidence="13 14">
    <name type="scientific">Piedraia hortae CBS 480.64</name>
    <dbReference type="NCBI Taxonomy" id="1314780"/>
    <lineage>
        <taxon>Eukaryota</taxon>
        <taxon>Fungi</taxon>
        <taxon>Dikarya</taxon>
        <taxon>Ascomycota</taxon>
        <taxon>Pezizomycotina</taxon>
        <taxon>Dothideomycetes</taxon>
        <taxon>Dothideomycetidae</taxon>
        <taxon>Capnodiales</taxon>
        <taxon>Piedraiaceae</taxon>
        <taxon>Piedraia</taxon>
    </lineage>
</organism>
<evidence type="ECO:0000313" key="14">
    <source>
        <dbReference type="Proteomes" id="UP000799421"/>
    </source>
</evidence>
<comment type="subunit">
    <text evidence="12">Component of the PAM complex.</text>
</comment>
<evidence type="ECO:0000256" key="7">
    <source>
        <dbReference type="ARBA" id="ARBA00022946"/>
    </source>
</evidence>
<keyword evidence="7" id="KW-0809">Transit peptide</keyword>
<dbReference type="GO" id="GO:0001405">
    <property type="term" value="C:PAM complex, Tim23 associated import motor"/>
    <property type="evidence" value="ECO:0007669"/>
    <property type="project" value="UniProtKB-UniRule"/>
</dbReference>
<dbReference type="PANTHER" id="PTHR28021:SF1">
    <property type="entry name" value="PRESEQUENCE TRANSLOCATED-ASSOCIATED MOTOR SUBUNIT PAM17, MITOCHONDRIAL"/>
    <property type="match status" value="1"/>
</dbReference>
<evidence type="ECO:0000256" key="2">
    <source>
        <dbReference type="ARBA" id="ARBA00006837"/>
    </source>
</evidence>
<keyword evidence="6 12" id="KW-0653">Protein transport</keyword>
<dbReference type="PANTHER" id="PTHR28021">
    <property type="entry name" value="PRESEQUENCE TRANSLOCATED-ASSOCIATED MOTOR SUBUNIT PAM17, MITOCHONDRIAL"/>
    <property type="match status" value="1"/>
</dbReference>
<dbReference type="OrthoDB" id="5970083at2759"/>
<dbReference type="Proteomes" id="UP000799421">
    <property type="component" value="Unassembled WGS sequence"/>
</dbReference>
<feature type="transmembrane region" description="Helical" evidence="12">
    <location>
        <begin position="77"/>
        <end position="100"/>
    </location>
</feature>
<evidence type="ECO:0000256" key="1">
    <source>
        <dbReference type="ARBA" id="ARBA00004448"/>
    </source>
</evidence>
<dbReference type="EMBL" id="MU005975">
    <property type="protein sequence ID" value="KAF2861105.1"/>
    <property type="molecule type" value="Genomic_DNA"/>
</dbReference>
<feature type="transmembrane region" description="Helical" evidence="12">
    <location>
        <begin position="36"/>
        <end position="57"/>
    </location>
</feature>
<accession>A0A6A7C2E2</accession>
<name>A0A6A7C2E2_9PEZI</name>
<evidence type="ECO:0000256" key="5">
    <source>
        <dbReference type="ARBA" id="ARBA00022792"/>
    </source>
</evidence>
<keyword evidence="4 12" id="KW-0812">Transmembrane</keyword>
<evidence type="ECO:0000256" key="4">
    <source>
        <dbReference type="ARBA" id="ARBA00022692"/>
    </source>
</evidence>
<proteinExistence type="inferred from homology"/>
<keyword evidence="11 12" id="KW-0472">Membrane</keyword>
<keyword evidence="9 12" id="KW-0811">Translocation</keyword>
<keyword evidence="8 12" id="KW-1133">Transmembrane helix</keyword>
<evidence type="ECO:0000256" key="3">
    <source>
        <dbReference type="ARBA" id="ARBA00022448"/>
    </source>
</evidence>
<dbReference type="AlphaFoldDB" id="A0A6A7C2E2"/>
<keyword evidence="10 12" id="KW-0496">Mitochondrion</keyword>
<evidence type="ECO:0000256" key="11">
    <source>
        <dbReference type="ARBA" id="ARBA00023136"/>
    </source>
</evidence>
<dbReference type="Pfam" id="PF08566">
    <property type="entry name" value="Pam17"/>
    <property type="match status" value="1"/>
</dbReference>
<feature type="non-terminal residue" evidence="13">
    <location>
        <position position="173"/>
    </location>
</feature>
<comment type="subcellular location">
    <subcellularLocation>
        <location evidence="1 12">Mitochondrion inner membrane</location>
        <topology evidence="1 12">Multi-pass membrane protein</topology>
    </subcellularLocation>
</comment>
<comment type="function">
    <text evidence="12">Component of the PAM complex, a complex required for the translocation of transit peptide-containing proteins from the inner membrane into the mitochondrial matrix in an ATP-dependent manner.</text>
</comment>
<evidence type="ECO:0000256" key="10">
    <source>
        <dbReference type="ARBA" id="ARBA00023128"/>
    </source>
</evidence>
<protein>
    <recommendedName>
        <fullName evidence="12">Presequence translocated-associated motor subunit PAM17</fullName>
    </recommendedName>
</protein>
<evidence type="ECO:0000256" key="8">
    <source>
        <dbReference type="ARBA" id="ARBA00022989"/>
    </source>
</evidence>
<comment type="similarity">
    <text evidence="2 12">Belongs to the PAM17 family.</text>
</comment>
<gene>
    <name evidence="13" type="ORF">K470DRAFT_194846</name>
</gene>
<keyword evidence="14" id="KW-1185">Reference proteome</keyword>
<evidence type="ECO:0000256" key="6">
    <source>
        <dbReference type="ARBA" id="ARBA00022927"/>
    </source>
</evidence>
<dbReference type="GO" id="GO:0030150">
    <property type="term" value="P:protein import into mitochondrial matrix"/>
    <property type="evidence" value="ECO:0007669"/>
    <property type="project" value="UniProtKB-UniRule"/>
</dbReference>
<feature type="non-terminal residue" evidence="13">
    <location>
        <position position="1"/>
    </location>
</feature>